<gene>
    <name evidence="1" type="ORF">GCM10009750_12430</name>
</gene>
<comment type="caution">
    <text evidence="1">The sequence shown here is derived from an EMBL/GenBank/DDBJ whole genome shotgun (WGS) entry which is preliminary data.</text>
</comment>
<organism evidence="1 2">
    <name type="scientific">Agromyces salentinus</name>
    <dbReference type="NCBI Taxonomy" id="269421"/>
    <lineage>
        <taxon>Bacteria</taxon>
        <taxon>Bacillati</taxon>
        <taxon>Actinomycetota</taxon>
        <taxon>Actinomycetes</taxon>
        <taxon>Micrococcales</taxon>
        <taxon>Microbacteriaceae</taxon>
        <taxon>Agromyces</taxon>
    </lineage>
</organism>
<keyword evidence="2" id="KW-1185">Reference proteome</keyword>
<protein>
    <recommendedName>
        <fullName evidence="3">CHAD domain-containing protein</fullName>
    </recommendedName>
</protein>
<evidence type="ECO:0000313" key="1">
    <source>
        <dbReference type="EMBL" id="GAA1830157.1"/>
    </source>
</evidence>
<reference evidence="1 2" key="1">
    <citation type="journal article" date="2019" name="Int. J. Syst. Evol. Microbiol.">
        <title>The Global Catalogue of Microorganisms (GCM) 10K type strain sequencing project: providing services to taxonomists for standard genome sequencing and annotation.</title>
        <authorList>
            <consortium name="The Broad Institute Genomics Platform"/>
            <consortium name="The Broad Institute Genome Sequencing Center for Infectious Disease"/>
            <person name="Wu L."/>
            <person name="Ma J."/>
        </authorList>
    </citation>
    <scope>NUCLEOTIDE SEQUENCE [LARGE SCALE GENOMIC DNA]</scope>
    <source>
        <strain evidence="1 2">JCM 14323</strain>
    </source>
</reference>
<accession>A0ABN2ML28</accession>
<dbReference type="RefSeq" id="WP_157428824.1">
    <property type="nucleotide sequence ID" value="NZ_BAAANK010000003.1"/>
</dbReference>
<sequence>MAGFVVRRRHSAQELQVHDAELAKRAASALLAADEGIRAASEELGFAEAELGGESVEAAAAVIAAVRRHLTDAFRLNRLNHDASPGTPDEVRARTVLILRLCEWAEHVLHALTETLADRVAWSRATPEVIVEFRADVTRERAGIRALHETADRLVVLAPPRGAGAGLNADADADANPDADPQAHLSRVREARSALEAATASARDDAARAARAARATRQDSAANALHHAIDDADRILDAAREAVTGNRGWVGPAAQTRLAEAERLRIDLAQCLGSTDALATAVTATVTTATTGAAGATATPATSNQRHADRLLAMARRVAALAGESTQLARRDIEEVRARNRAESRPRRMSWA</sequence>
<dbReference type="Proteomes" id="UP001501746">
    <property type="component" value="Unassembled WGS sequence"/>
</dbReference>
<evidence type="ECO:0008006" key="3">
    <source>
        <dbReference type="Google" id="ProtNLM"/>
    </source>
</evidence>
<proteinExistence type="predicted"/>
<dbReference type="EMBL" id="BAAANK010000003">
    <property type="protein sequence ID" value="GAA1830157.1"/>
    <property type="molecule type" value="Genomic_DNA"/>
</dbReference>
<name>A0ABN2ML28_9MICO</name>
<evidence type="ECO:0000313" key="2">
    <source>
        <dbReference type="Proteomes" id="UP001501746"/>
    </source>
</evidence>